<keyword evidence="3" id="KW-0949">S-adenosyl-L-methionine</keyword>
<evidence type="ECO:0008006" key="7">
    <source>
        <dbReference type="Google" id="ProtNLM"/>
    </source>
</evidence>
<dbReference type="STRING" id="215250.A0A316YWD6"/>
<keyword evidence="2" id="KW-0808">Transferase</keyword>
<gene>
    <name evidence="5" type="ORF">FA10DRAFT_264093</name>
</gene>
<keyword evidence="1" id="KW-0489">Methyltransferase</keyword>
<name>A0A316YWD6_9BASI</name>
<dbReference type="OrthoDB" id="5954793at2759"/>
<dbReference type="FunCoup" id="A0A316YWD6">
    <property type="interactions" value="56"/>
</dbReference>
<proteinExistence type="predicted"/>
<sequence>MEEETTLAPVAQTEAGKDGSKGKKREPLRRPRGKRGGVKHQRKEKSSTSSSKGPAAVVKGKVKGQGKSEGKGRGKNDKPPSDHAAKIAKFHALEKKIAQTDDAEEKARLREEQGGLDAYQDASLFGGDRQRGGESGKWCAEKLELLRGKGRPVRLLDVGALSGTSYQKYTSWIQATSIDINPRGDHVEKYAFLDYPKPASDEDRFDVVAQSLVVNFVGDLKERGRMLIHAHDYLKPDGYLYLVLPLACVTNSRYLDHERLRSILDSCGWNVVVQDDSKRLTRWLCQRKGALSSEESGSIGETNKGKKAKKGKRNNDQAEWDGTEWKKQEIKVGATLNNFCIVVRRDAQ</sequence>
<evidence type="ECO:0000313" key="6">
    <source>
        <dbReference type="Proteomes" id="UP000245768"/>
    </source>
</evidence>
<dbReference type="SUPFAM" id="SSF53335">
    <property type="entry name" value="S-adenosyl-L-methionine-dependent methyltransferases"/>
    <property type="match status" value="1"/>
</dbReference>
<dbReference type="Proteomes" id="UP000245768">
    <property type="component" value="Unassembled WGS sequence"/>
</dbReference>
<feature type="region of interest" description="Disordered" evidence="4">
    <location>
        <begin position="294"/>
        <end position="321"/>
    </location>
</feature>
<evidence type="ECO:0000313" key="5">
    <source>
        <dbReference type="EMBL" id="PWN93442.1"/>
    </source>
</evidence>
<accession>A0A316YWD6</accession>
<feature type="compositionally biased region" description="Basic and acidic residues" evidence="4">
    <location>
        <begin position="66"/>
        <end position="85"/>
    </location>
</feature>
<evidence type="ECO:0000256" key="1">
    <source>
        <dbReference type="ARBA" id="ARBA00022603"/>
    </source>
</evidence>
<dbReference type="PANTHER" id="PTHR21008">
    <property type="entry name" value="S-ADENOSYLMETHIONINE SENSOR UPSTREAM OF MTORC1-RELATED"/>
    <property type="match status" value="1"/>
</dbReference>
<dbReference type="RefSeq" id="XP_025380640.1">
    <property type="nucleotide sequence ID" value="XM_025520510.1"/>
</dbReference>
<dbReference type="GO" id="GO:0005730">
    <property type="term" value="C:nucleolus"/>
    <property type="evidence" value="ECO:0007669"/>
    <property type="project" value="TreeGrafter"/>
</dbReference>
<organism evidence="5 6">
    <name type="scientific">Acaromyces ingoldii</name>
    <dbReference type="NCBI Taxonomy" id="215250"/>
    <lineage>
        <taxon>Eukaryota</taxon>
        <taxon>Fungi</taxon>
        <taxon>Dikarya</taxon>
        <taxon>Basidiomycota</taxon>
        <taxon>Ustilaginomycotina</taxon>
        <taxon>Exobasidiomycetes</taxon>
        <taxon>Exobasidiales</taxon>
        <taxon>Cryptobasidiaceae</taxon>
        <taxon>Acaromyces</taxon>
    </lineage>
</organism>
<feature type="compositionally biased region" description="Basic residues" evidence="4">
    <location>
        <begin position="22"/>
        <end position="43"/>
    </location>
</feature>
<dbReference type="PANTHER" id="PTHR21008:SF1">
    <property type="entry name" value="25S RRNA (ADENINE(2142)-N(1))-METHYLTRANSFERASE"/>
    <property type="match status" value="1"/>
</dbReference>
<dbReference type="InterPro" id="IPR021867">
    <property type="entry name" value="Bmt2/SAMTOR"/>
</dbReference>
<reference evidence="5 6" key="1">
    <citation type="journal article" date="2018" name="Mol. Biol. Evol.">
        <title>Broad Genomic Sampling Reveals a Smut Pathogenic Ancestry of the Fungal Clade Ustilaginomycotina.</title>
        <authorList>
            <person name="Kijpornyongpan T."/>
            <person name="Mondo S.J."/>
            <person name="Barry K."/>
            <person name="Sandor L."/>
            <person name="Lee J."/>
            <person name="Lipzen A."/>
            <person name="Pangilinan J."/>
            <person name="LaButti K."/>
            <person name="Hainaut M."/>
            <person name="Henrissat B."/>
            <person name="Grigoriev I.V."/>
            <person name="Spatafora J.W."/>
            <person name="Aime M.C."/>
        </authorList>
    </citation>
    <scope>NUCLEOTIDE SEQUENCE [LARGE SCALE GENOMIC DNA]</scope>
    <source>
        <strain evidence="5 6">MCA 4198</strain>
    </source>
</reference>
<evidence type="ECO:0000256" key="3">
    <source>
        <dbReference type="ARBA" id="ARBA00022691"/>
    </source>
</evidence>
<dbReference type="GO" id="GO:0016433">
    <property type="term" value="F:rRNA (adenine) methyltransferase activity"/>
    <property type="evidence" value="ECO:0007669"/>
    <property type="project" value="TreeGrafter"/>
</dbReference>
<dbReference type="EMBL" id="KZ819634">
    <property type="protein sequence ID" value="PWN93442.1"/>
    <property type="molecule type" value="Genomic_DNA"/>
</dbReference>
<dbReference type="CDD" id="cd02440">
    <property type="entry name" value="AdoMet_MTases"/>
    <property type="match status" value="1"/>
</dbReference>
<dbReference type="InterPro" id="IPR029063">
    <property type="entry name" value="SAM-dependent_MTases_sf"/>
</dbReference>
<dbReference type="Pfam" id="PF11968">
    <property type="entry name" value="Bmt2"/>
    <property type="match status" value="1"/>
</dbReference>
<feature type="region of interest" description="Disordered" evidence="4">
    <location>
        <begin position="1"/>
        <end position="85"/>
    </location>
</feature>
<protein>
    <recommendedName>
        <fullName evidence="7">25S rRNA adenine-N(1) methyltransferase</fullName>
    </recommendedName>
</protein>
<dbReference type="GeneID" id="37042426"/>
<dbReference type="InParanoid" id="A0A316YWD6"/>
<evidence type="ECO:0000256" key="2">
    <source>
        <dbReference type="ARBA" id="ARBA00022679"/>
    </source>
</evidence>
<dbReference type="Gene3D" id="3.40.50.150">
    <property type="entry name" value="Vaccinia Virus protein VP39"/>
    <property type="match status" value="1"/>
</dbReference>
<keyword evidence="6" id="KW-1185">Reference proteome</keyword>
<dbReference type="AlphaFoldDB" id="A0A316YWD6"/>
<evidence type="ECO:0000256" key="4">
    <source>
        <dbReference type="SAM" id="MobiDB-lite"/>
    </source>
</evidence>